<evidence type="ECO:0000259" key="1">
    <source>
        <dbReference type="PROSITE" id="PS51286"/>
    </source>
</evidence>
<organism evidence="2 3">
    <name type="scientific">Tetradesmus obliquus</name>
    <name type="common">Green alga</name>
    <name type="synonym">Acutodesmus obliquus</name>
    <dbReference type="NCBI Taxonomy" id="3088"/>
    <lineage>
        <taxon>Eukaryota</taxon>
        <taxon>Viridiplantae</taxon>
        <taxon>Chlorophyta</taxon>
        <taxon>core chlorophytes</taxon>
        <taxon>Chlorophyceae</taxon>
        <taxon>CS clade</taxon>
        <taxon>Sphaeropleales</taxon>
        <taxon>Scenedesmaceae</taxon>
        <taxon>Tetradesmus</taxon>
    </lineage>
</organism>
<dbReference type="InterPro" id="IPR013584">
    <property type="entry name" value="RAP"/>
</dbReference>
<evidence type="ECO:0000313" key="3">
    <source>
        <dbReference type="Proteomes" id="UP000256970"/>
    </source>
</evidence>
<dbReference type="Proteomes" id="UP000256970">
    <property type="component" value="Unassembled WGS sequence"/>
</dbReference>
<dbReference type="EMBL" id="FNXT01000117">
    <property type="protein sequence ID" value="SZX60998.1"/>
    <property type="molecule type" value="Genomic_DNA"/>
</dbReference>
<accession>A0A383V5V8</accession>
<gene>
    <name evidence="2" type="ORF">BQ4739_LOCUS1535</name>
</gene>
<feature type="domain" description="RAP" evidence="1">
    <location>
        <begin position="25"/>
        <end position="82"/>
    </location>
</feature>
<dbReference type="SMART" id="SM00952">
    <property type="entry name" value="RAP"/>
    <property type="match status" value="1"/>
</dbReference>
<sequence length="98" mass="11008">MEQLAQPDGACLIDIAGVTAAGVRLAIEVDGPVHFVWPDRRLDGSSQHRNRTLAARGYAVVSVPYLRWDGLGLYQQQQCLLQLINRALQLQQQQRQQQ</sequence>
<dbReference type="PROSITE" id="PS51286">
    <property type="entry name" value="RAP"/>
    <property type="match status" value="1"/>
</dbReference>
<proteinExistence type="predicted"/>
<keyword evidence="3" id="KW-1185">Reference proteome</keyword>
<reference evidence="2 3" key="1">
    <citation type="submission" date="2016-10" db="EMBL/GenBank/DDBJ databases">
        <authorList>
            <person name="Cai Z."/>
        </authorList>
    </citation>
    <scope>NUCLEOTIDE SEQUENCE [LARGE SCALE GENOMIC DNA]</scope>
</reference>
<name>A0A383V5V8_TETOB</name>
<evidence type="ECO:0000313" key="2">
    <source>
        <dbReference type="EMBL" id="SZX60998.1"/>
    </source>
</evidence>
<dbReference type="Pfam" id="PF08373">
    <property type="entry name" value="RAP"/>
    <property type="match status" value="1"/>
</dbReference>
<protein>
    <recommendedName>
        <fullName evidence="1">RAP domain-containing protein</fullName>
    </recommendedName>
</protein>
<dbReference type="AlphaFoldDB" id="A0A383V5V8"/>